<evidence type="ECO:0000259" key="6">
    <source>
        <dbReference type="PROSITE" id="PS51294"/>
    </source>
</evidence>
<dbReference type="Gene3D" id="1.10.10.60">
    <property type="entry name" value="Homeodomain-like"/>
    <property type="match status" value="1"/>
</dbReference>
<dbReference type="PROSITE" id="PS51294">
    <property type="entry name" value="HTH_MYB"/>
    <property type="match status" value="1"/>
</dbReference>
<evidence type="ECO:0000256" key="2">
    <source>
        <dbReference type="ARBA" id="ARBA00023015"/>
    </source>
</evidence>
<evidence type="ECO:0000256" key="3">
    <source>
        <dbReference type="ARBA" id="ARBA00023163"/>
    </source>
</evidence>
<accession>A0AAV6WVP8</accession>
<evidence type="ECO:0000256" key="5">
    <source>
        <dbReference type="SAM" id="MobiDB-lite"/>
    </source>
</evidence>
<keyword evidence="4" id="KW-0539">Nucleus</keyword>
<proteinExistence type="predicted"/>
<evidence type="ECO:0000313" key="7">
    <source>
        <dbReference type="EMBL" id="KAG8374443.1"/>
    </source>
</evidence>
<gene>
    <name evidence="7" type="ORF">BUALT_Bualt11G0132400</name>
</gene>
<dbReference type="Proteomes" id="UP000826271">
    <property type="component" value="Unassembled WGS sequence"/>
</dbReference>
<comment type="caution">
    <text evidence="7">The sequence shown here is derived from an EMBL/GenBank/DDBJ whole genome shotgun (WGS) entry which is preliminary data.</text>
</comment>
<sequence length="337" mass="38448">MEGSGETESSKTSPSDKNDDENKNESCNMKDGGITSSNSSTVEESDHQKKPYVRPYVRSKMTRLRWTPDLHLRFLSAVERLGGEDRATPKLVLQLMNIKGLNIAHVKSHLQMYRSKKIDHDPNQGSLTDQKLFMEGADQNIYNLIQLPLLPSFNQRNHSNIRYEDSSWNGHRKWIHNSTTGFYSSLTEKILSSHYYNSANLDHSSRLSSFDEGSVWQTNKDSKNNEFGSLHKQEFSQSQFIRQNPIQLNSLNLIKPRNIHHHELKRKASSDCELDLNLSLGIESRNDELKGTVEDDENLLLSLYTTTTSSSSKVIKKLKNDVSFENARGMSTLDLTL</sequence>
<feature type="compositionally biased region" description="Basic and acidic residues" evidence="5">
    <location>
        <begin position="14"/>
        <end position="24"/>
    </location>
</feature>
<dbReference type="NCBIfam" id="TIGR01557">
    <property type="entry name" value="myb_SHAQKYF"/>
    <property type="match status" value="1"/>
</dbReference>
<dbReference type="PANTHER" id="PTHR31314">
    <property type="entry name" value="MYB FAMILY TRANSCRIPTION FACTOR PHL7-LIKE"/>
    <property type="match status" value="1"/>
</dbReference>
<organism evidence="7 8">
    <name type="scientific">Buddleja alternifolia</name>
    <dbReference type="NCBI Taxonomy" id="168488"/>
    <lineage>
        <taxon>Eukaryota</taxon>
        <taxon>Viridiplantae</taxon>
        <taxon>Streptophyta</taxon>
        <taxon>Embryophyta</taxon>
        <taxon>Tracheophyta</taxon>
        <taxon>Spermatophyta</taxon>
        <taxon>Magnoliopsida</taxon>
        <taxon>eudicotyledons</taxon>
        <taxon>Gunneridae</taxon>
        <taxon>Pentapetalae</taxon>
        <taxon>asterids</taxon>
        <taxon>lamiids</taxon>
        <taxon>Lamiales</taxon>
        <taxon>Scrophulariaceae</taxon>
        <taxon>Buddlejeae</taxon>
        <taxon>Buddleja</taxon>
    </lineage>
</organism>
<dbReference type="InterPro" id="IPR017930">
    <property type="entry name" value="Myb_dom"/>
</dbReference>
<feature type="region of interest" description="Disordered" evidence="5">
    <location>
        <begin position="1"/>
        <end position="54"/>
    </location>
</feature>
<dbReference type="GO" id="GO:0005634">
    <property type="term" value="C:nucleus"/>
    <property type="evidence" value="ECO:0007669"/>
    <property type="project" value="UniProtKB-SubCell"/>
</dbReference>
<dbReference type="FunFam" id="1.10.10.60:FF:000002">
    <property type="entry name" value="Myb family transcription factor"/>
    <property type="match status" value="1"/>
</dbReference>
<evidence type="ECO:0000256" key="1">
    <source>
        <dbReference type="ARBA" id="ARBA00004123"/>
    </source>
</evidence>
<dbReference type="InterPro" id="IPR006447">
    <property type="entry name" value="Myb_dom_plants"/>
</dbReference>
<dbReference type="SUPFAM" id="SSF46689">
    <property type="entry name" value="Homeodomain-like"/>
    <property type="match status" value="1"/>
</dbReference>
<name>A0AAV6WVP8_9LAMI</name>
<dbReference type="AlphaFoldDB" id="A0AAV6WVP8"/>
<keyword evidence="2" id="KW-0805">Transcription regulation</keyword>
<feature type="compositionally biased region" description="Low complexity" evidence="5">
    <location>
        <begin position="1"/>
        <end position="13"/>
    </location>
</feature>
<evidence type="ECO:0000256" key="4">
    <source>
        <dbReference type="ARBA" id="ARBA00023242"/>
    </source>
</evidence>
<dbReference type="GO" id="GO:0003677">
    <property type="term" value="F:DNA binding"/>
    <property type="evidence" value="ECO:0007669"/>
    <property type="project" value="InterPro"/>
</dbReference>
<dbReference type="InterPro" id="IPR009057">
    <property type="entry name" value="Homeodomain-like_sf"/>
</dbReference>
<keyword evidence="8" id="KW-1185">Reference proteome</keyword>
<dbReference type="InterPro" id="IPR046955">
    <property type="entry name" value="PHR1-like"/>
</dbReference>
<feature type="domain" description="HTH myb-type" evidence="6">
    <location>
        <begin position="58"/>
        <end position="118"/>
    </location>
</feature>
<dbReference type="InterPro" id="IPR001005">
    <property type="entry name" value="SANT/Myb"/>
</dbReference>
<dbReference type="PANTHER" id="PTHR31314:SF168">
    <property type="entry name" value="MYB-LIKE HTH TRANSCRIPTIONAL REGULATOR FAMILY PROTEIN"/>
    <property type="match status" value="1"/>
</dbReference>
<dbReference type="GO" id="GO:0003700">
    <property type="term" value="F:DNA-binding transcription factor activity"/>
    <property type="evidence" value="ECO:0007669"/>
    <property type="project" value="InterPro"/>
</dbReference>
<comment type="subcellular location">
    <subcellularLocation>
        <location evidence="1">Nucleus</location>
    </subcellularLocation>
</comment>
<dbReference type="Pfam" id="PF00249">
    <property type="entry name" value="Myb_DNA-binding"/>
    <property type="match status" value="1"/>
</dbReference>
<keyword evidence="3" id="KW-0804">Transcription</keyword>
<dbReference type="EMBL" id="WHWC01000011">
    <property type="protein sequence ID" value="KAG8374443.1"/>
    <property type="molecule type" value="Genomic_DNA"/>
</dbReference>
<reference evidence="7" key="1">
    <citation type="submission" date="2019-10" db="EMBL/GenBank/DDBJ databases">
        <authorList>
            <person name="Zhang R."/>
            <person name="Pan Y."/>
            <person name="Wang J."/>
            <person name="Ma R."/>
            <person name="Yu S."/>
        </authorList>
    </citation>
    <scope>NUCLEOTIDE SEQUENCE</scope>
    <source>
        <strain evidence="7">LA-IB0</strain>
        <tissue evidence="7">Leaf</tissue>
    </source>
</reference>
<protein>
    <recommendedName>
        <fullName evidence="6">HTH myb-type domain-containing protein</fullName>
    </recommendedName>
</protein>
<evidence type="ECO:0000313" key="8">
    <source>
        <dbReference type="Proteomes" id="UP000826271"/>
    </source>
</evidence>